<dbReference type="Proteomes" id="UP001159428">
    <property type="component" value="Unassembled WGS sequence"/>
</dbReference>
<dbReference type="AlphaFoldDB" id="A0AAU9Y0E2"/>
<name>A0AAU9Y0E2_9CNID</name>
<accession>A0AAU9Y0E2</accession>
<dbReference type="EMBL" id="CALNXJ010000094">
    <property type="protein sequence ID" value="CAH3163649.1"/>
    <property type="molecule type" value="Genomic_DNA"/>
</dbReference>
<protein>
    <submittedName>
        <fullName evidence="1">Uncharacterized protein</fullName>
    </submittedName>
</protein>
<sequence>MEYFCQGLKLKFTASYGNDRNERMQLFNSEEEIPHKVELEMGYTQGPCIRFECSSIEHNVTEKAGFLENCEDHPEEFMKILSQMICHLLGIDTNSPRLPPGEEVLLIQKDYANAGTRAFRRSAPAITLQESPEINNFLYQGGINQMSILWLLSEFAVIKFLKAI</sequence>
<comment type="caution">
    <text evidence="1">The sequence shown here is derived from an EMBL/GenBank/DDBJ whole genome shotgun (WGS) entry which is preliminary data.</text>
</comment>
<evidence type="ECO:0000313" key="1">
    <source>
        <dbReference type="EMBL" id="CAH3163649.1"/>
    </source>
</evidence>
<keyword evidence="2" id="KW-1185">Reference proteome</keyword>
<organism evidence="1 2">
    <name type="scientific">Pocillopora meandrina</name>
    <dbReference type="NCBI Taxonomy" id="46732"/>
    <lineage>
        <taxon>Eukaryota</taxon>
        <taxon>Metazoa</taxon>
        <taxon>Cnidaria</taxon>
        <taxon>Anthozoa</taxon>
        <taxon>Hexacorallia</taxon>
        <taxon>Scleractinia</taxon>
        <taxon>Astrocoeniina</taxon>
        <taxon>Pocilloporidae</taxon>
        <taxon>Pocillopora</taxon>
    </lineage>
</organism>
<reference evidence="1 2" key="1">
    <citation type="submission" date="2022-05" db="EMBL/GenBank/DDBJ databases">
        <authorList>
            <consortium name="Genoscope - CEA"/>
            <person name="William W."/>
        </authorList>
    </citation>
    <scope>NUCLEOTIDE SEQUENCE [LARGE SCALE GENOMIC DNA]</scope>
</reference>
<proteinExistence type="predicted"/>
<gene>
    <name evidence="1" type="ORF">PMEA_00035652</name>
</gene>
<evidence type="ECO:0000313" key="2">
    <source>
        <dbReference type="Proteomes" id="UP001159428"/>
    </source>
</evidence>